<dbReference type="Proteomes" id="UP000635565">
    <property type="component" value="Unassembled WGS sequence"/>
</dbReference>
<proteinExistence type="predicted"/>
<gene>
    <name evidence="1" type="ORF">KSZ_78090</name>
</gene>
<protein>
    <submittedName>
        <fullName evidence="1">Uncharacterized protein</fullName>
    </submittedName>
</protein>
<reference evidence="1 2" key="1">
    <citation type="journal article" date="2021" name="Int. J. Syst. Evol. Microbiol.">
        <title>Reticulibacter mediterranei gen. nov., sp. nov., within the new family Reticulibacteraceae fam. nov., and Ktedonospora formicarum gen. nov., sp. nov., Ktedonobacter robiniae sp. nov., Dictyobacter formicarum sp. nov. and Dictyobacter arantiisoli sp. nov., belonging to the class Ktedonobacteria.</title>
        <authorList>
            <person name="Yabe S."/>
            <person name="Zheng Y."/>
            <person name="Wang C.M."/>
            <person name="Sakai Y."/>
            <person name="Abe K."/>
            <person name="Yokota A."/>
            <person name="Donadio S."/>
            <person name="Cavaletti L."/>
            <person name="Monciardini P."/>
        </authorList>
    </citation>
    <scope>NUCLEOTIDE SEQUENCE [LARGE SCALE GENOMIC DNA]</scope>
    <source>
        <strain evidence="1 2">SOSP1-9</strain>
    </source>
</reference>
<name>A0ABQ3VVF6_9CHLR</name>
<organism evidence="1 2">
    <name type="scientific">Dictyobacter formicarum</name>
    <dbReference type="NCBI Taxonomy" id="2778368"/>
    <lineage>
        <taxon>Bacteria</taxon>
        <taxon>Bacillati</taxon>
        <taxon>Chloroflexota</taxon>
        <taxon>Ktedonobacteria</taxon>
        <taxon>Ktedonobacterales</taxon>
        <taxon>Dictyobacteraceae</taxon>
        <taxon>Dictyobacter</taxon>
    </lineage>
</organism>
<dbReference type="EMBL" id="BNJJ01000046">
    <property type="protein sequence ID" value="GHO89803.1"/>
    <property type="molecule type" value="Genomic_DNA"/>
</dbReference>
<evidence type="ECO:0000313" key="1">
    <source>
        <dbReference type="EMBL" id="GHO89803.1"/>
    </source>
</evidence>
<accession>A0ABQ3VVF6</accession>
<sequence>MAAFADHLELLAYNALPATITADMRAHQYDQQPNQVACTIAKRNWTLNEDDSNIFGLAPNFGCCTANMHQGWPDLCNHYG</sequence>
<keyword evidence="2" id="KW-1185">Reference proteome</keyword>
<evidence type="ECO:0000313" key="2">
    <source>
        <dbReference type="Proteomes" id="UP000635565"/>
    </source>
</evidence>
<comment type="caution">
    <text evidence="1">The sequence shown here is derived from an EMBL/GenBank/DDBJ whole genome shotgun (WGS) entry which is preliminary data.</text>
</comment>
<dbReference type="RefSeq" id="WP_201367361.1">
    <property type="nucleotide sequence ID" value="NZ_BNJJ01000046.1"/>
</dbReference>